<comment type="similarity">
    <text evidence="3 7">Belongs to the IspD/TarI cytidylyltransferase family. IspD subfamily.</text>
</comment>
<dbReference type="InterPro" id="IPR034683">
    <property type="entry name" value="IspD/TarI"/>
</dbReference>
<dbReference type="PROSITE" id="PS01295">
    <property type="entry name" value="ISPD"/>
    <property type="match status" value="1"/>
</dbReference>
<evidence type="ECO:0000256" key="5">
    <source>
        <dbReference type="ARBA" id="ARBA00022695"/>
    </source>
</evidence>
<dbReference type="PANTHER" id="PTHR32125:SF4">
    <property type="entry name" value="2-C-METHYL-D-ERYTHRITOL 4-PHOSPHATE CYTIDYLYLTRANSFERASE, CHLOROPLASTIC"/>
    <property type="match status" value="1"/>
</dbReference>
<evidence type="ECO:0000313" key="8">
    <source>
        <dbReference type="EMBL" id="VEN75334.1"/>
    </source>
</evidence>
<name>A0A484HJN6_9BACT</name>
<dbReference type="CDD" id="cd02516">
    <property type="entry name" value="CDP-ME_synthetase"/>
    <property type="match status" value="1"/>
</dbReference>
<comment type="function">
    <text evidence="7">Catalyzes the formation of 4-diphosphocytidyl-2-C-methyl-D-erythritol from CTP and 2-C-methyl-D-erythritol 4-phosphate (MEP).</text>
</comment>
<evidence type="ECO:0000256" key="2">
    <source>
        <dbReference type="ARBA" id="ARBA00004787"/>
    </source>
</evidence>
<comment type="pathway">
    <text evidence="2 7">Isoprenoid biosynthesis; isopentenyl diphosphate biosynthesis via DXP pathway; isopentenyl diphosphate from 1-deoxy-D-xylulose 5-phosphate: step 2/6.</text>
</comment>
<evidence type="ECO:0000256" key="1">
    <source>
        <dbReference type="ARBA" id="ARBA00001282"/>
    </source>
</evidence>
<comment type="catalytic activity">
    <reaction evidence="1 7">
        <text>2-C-methyl-D-erythritol 4-phosphate + CTP + H(+) = 4-CDP-2-C-methyl-D-erythritol + diphosphate</text>
        <dbReference type="Rhea" id="RHEA:13429"/>
        <dbReference type="ChEBI" id="CHEBI:15378"/>
        <dbReference type="ChEBI" id="CHEBI:33019"/>
        <dbReference type="ChEBI" id="CHEBI:37563"/>
        <dbReference type="ChEBI" id="CHEBI:57823"/>
        <dbReference type="ChEBI" id="CHEBI:58262"/>
        <dbReference type="EC" id="2.7.7.60"/>
    </reaction>
</comment>
<dbReference type="FunFam" id="3.90.550.10:FF:000003">
    <property type="entry name" value="2-C-methyl-D-erythritol 4-phosphate cytidylyltransferase"/>
    <property type="match status" value="1"/>
</dbReference>
<dbReference type="NCBIfam" id="TIGR00453">
    <property type="entry name" value="ispD"/>
    <property type="match status" value="1"/>
</dbReference>
<organism evidence="8">
    <name type="scientific">uncultured Desulfobacteraceae bacterium</name>
    <dbReference type="NCBI Taxonomy" id="218296"/>
    <lineage>
        <taxon>Bacteria</taxon>
        <taxon>Pseudomonadati</taxon>
        <taxon>Thermodesulfobacteriota</taxon>
        <taxon>Desulfobacteria</taxon>
        <taxon>Desulfobacterales</taxon>
        <taxon>Desulfobacteraceae</taxon>
        <taxon>environmental samples</taxon>
    </lineage>
</organism>
<gene>
    <name evidence="7 8" type="primary">ispD</name>
    <name evidence="8" type="ORF">EPICR_80025</name>
</gene>
<sequence>MTDTGSASPMTHAIIAAAGKGQRMSAAAPKQYLDLGGRAIVGHALSAFDRCGAVDRIVLVVPEGDLDFCRDTLLPPLDIQKPLELTAGGRTRQDSVSRGLSACGNFDGIVVIHDGARPFVDPGDIEACVRGAKIHGACVIGRPCFDTLKRLGAGGIIEKTVERKRLWTVQTPQAFHRDLIQKALDQAKRENFQATDEAGLVERMGVGVRMEKGSALNIKITAPEDLALARAIVREMGRKGTEAVK</sequence>
<keyword evidence="5 7" id="KW-0548">Nucleotidyltransferase</keyword>
<feature type="site" description="Transition state stabilizer" evidence="7">
    <location>
        <position position="23"/>
    </location>
</feature>
<reference evidence="8" key="1">
    <citation type="submission" date="2019-01" db="EMBL/GenBank/DDBJ databases">
        <authorList>
            <consortium name="Genoscope - CEA"/>
            <person name="William W."/>
        </authorList>
    </citation>
    <scope>NUCLEOTIDE SEQUENCE</scope>
    <source>
        <strain evidence="8">CR-1</strain>
    </source>
</reference>
<feature type="site" description="Positions MEP for the nucleophilic attack" evidence="7">
    <location>
        <position position="163"/>
    </location>
</feature>
<dbReference type="UniPathway" id="UPA00056">
    <property type="reaction ID" value="UER00093"/>
</dbReference>
<dbReference type="GO" id="GO:0019288">
    <property type="term" value="P:isopentenyl diphosphate biosynthetic process, methylerythritol 4-phosphate pathway"/>
    <property type="evidence" value="ECO:0007669"/>
    <property type="project" value="UniProtKB-UniRule"/>
</dbReference>
<dbReference type="Pfam" id="PF01128">
    <property type="entry name" value="IspD"/>
    <property type="match status" value="1"/>
</dbReference>
<dbReference type="InterPro" id="IPR018294">
    <property type="entry name" value="ISPD_synthase_CS"/>
</dbReference>
<evidence type="ECO:0000256" key="3">
    <source>
        <dbReference type="ARBA" id="ARBA00009789"/>
    </source>
</evidence>
<proteinExistence type="inferred from homology"/>
<evidence type="ECO:0000256" key="7">
    <source>
        <dbReference type="HAMAP-Rule" id="MF_00108"/>
    </source>
</evidence>
<dbReference type="InterPro" id="IPR001228">
    <property type="entry name" value="IspD"/>
</dbReference>
<dbReference type="SUPFAM" id="SSF53448">
    <property type="entry name" value="Nucleotide-diphospho-sugar transferases"/>
    <property type="match status" value="1"/>
</dbReference>
<keyword evidence="4 7" id="KW-0808">Transferase</keyword>
<dbReference type="EC" id="2.7.7.60" evidence="7"/>
<keyword evidence="6 7" id="KW-0414">Isoprene biosynthesis</keyword>
<dbReference type="InterPro" id="IPR050088">
    <property type="entry name" value="IspD/TarI_cytidylyltransf_bact"/>
</dbReference>
<evidence type="ECO:0000256" key="4">
    <source>
        <dbReference type="ARBA" id="ARBA00022679"/>
    </source>
</evidence>
<dbReference type="InterPro" id="IPR029044">
    <property type="entry name" value="Nucleotide-diphossugar_trans"/>
</dbReference>
<dbReference type="GO" id="GO:0050518">
    <property type="term" value="F:2-C-methyl-D-erythritol 4-phosphate cytidylyltransferase activity"/>
    <property type="evidence" value="ECO:0007669"/>
    <property type="project" value="UniProtKB-UniRule"/>
</dbReference>
<dbReference type="AlphaFoldDB" id="A0A484HJN6"/>
<feature type="site" description="Positions MEP for the nucleophilic attack" evidence="7">
    <location>
        <position position="219"/>
    </location>
</feature>
<accession>A0A484HJN6</accession>
<dbReference type="PANTHER" id="PTHR32125">
    <property type="entry name" value="2-C-METHYL-D-ERYTHRITOL 4-PHOSPHATE CYTIDYLYLTRANSFERASE, CHLOROPLASTIC"/>
    <property type="match status" value="1"/>
</dbReference>
<dbReference type="Gene3D" id="3.90.550.10">
    <property type="entry name" value="Spore Coat Polysaccharide Biosynthesis Protein SpsA, Chain A"/>
    <property type="match status" value="1"/>
</dbReference>
<dbReference type="HAMAP" id="MF_00108">
    <property type="entry name" value="IspD"/>
    <property type="match status" value="1"/>
</dbReference>
<feature type="site" description="Transition state stabilizer" evidence="7">
    <location>
        <position position="30"/>
    </location>
</feature>
<protein>
    <recommendedName>
        <fullName evidence="7">2-C-methyl-D-erythritol 4-phosphate cytidylyltransferase</fullName>
        <ecNumber evidence="7">2.7.7.60</ecNumber>
    </recommendedName>
    <alternativeName>
        <fullName evidence="7">4-diphosphocytidyl-2C-methyl-D-erythritol synthase</fullName>
    </alternativeName>
    <alternativeName>
        <fullName evidence="7">MEP cytidylyltransferase</fullName>
        <shortName evidence="7">MCT</shortName>
    </alternativeName>
</protein>
<evidence type="ECO:0000256" key="6">
    <source>
        <dbReference type="ARBA" id="ARBA00023229"/>
    </source>
</evidence>
<dbReference type="EMBL" id="CAACVI010000051">
    <property type="protein sequence ID" value="VEN75334.1"/>
    <property type="molecule type" value="Genomic_DNA"/>
</dbReference>